<evidence type="ECO:0000256" key="2">
    <source>
        <dbReference type="ARBA" id="ARBA00004138"/>
    </source>
</evidence>
<comment type="caution">
    <text evidence="21">The sequence shown here is derived from an EMBL/GenBank/DDBJ whole genome shotgun (WGS) entry which is preliminary data.</text>
</comment>
<keyword evidence="15" id="KW-0458">Lysosome</keyword>
<feature type="region of interest" description="Disordered" evidence="19">
    <location>
        <begin position="32"/>
        <end position="84"/>
    </location>
</feature>
<evidence type="ECO:0000256" key="6">
    <source>
        <dbReference type="ARBA" id="ARBA00004656"/>
    </source>
</evidence>
<dbReference type="Gene3D" id="1.10.10.1730">
    <property type="entry name" value="Folliculin"/>
    <property type="match status" value="1"/>
</dbReference>
<dbReference type="Pfam" id="PF11704">
    <property type="entry name" value="Folliculin"/>
    <property type="match status" value="1"/>
</dbReference>
<keyword evidence="16" id="KW-0539">Nucleus</keyword>
<keyword evidence="12" id="KW-0175">Coiled coil</keyword>
<dbReference type="EMBL" id="VZRY01002621">
    <property type="protein sequence ID" value="NWW89070.1"/>
    <property type="molecule type" value="Genomic_DNA"/>
</dbReference>
<sequence length="581" mass="64937">MNAIVALCHFCELHGPRTLFCTEVLHSPLPQGAGSGDISGQNEQAEEEEGGIQMSSRIRSHSPAEGASADSSSPGPKKSDMCEASGCRSLAGGHPGYVSHDKETSIKYVSHQHPNHPQLFSIVRQACVRSLSCEVCPGREGPIFFGDEQHGFVFSHTFFIKDSLARGFQRWYSIITIMMDRIYLINSWPFLLGKIRGIIDELQGKALKVFEAEQYGCPQRAQRMNTAFTPFLHQRNGNAARSLTSLTNDENLWACLHTSFAWLLKACGSRLTEKLLEGAPTEDTLVQMEKLADLKEESEGWDGSEEEEKPSSQPDVVEGQELSKCSPETSLMPDCNSWNVAHRRLSVFRSLRHMRQVLGASAFRMLAWHVLMGNQVIWKARDMDLVQSAFDVLQTMLPVGCVRIISYSDQYEEAYRCNFLGLSPHVQIPSHILASEFAVLVEVRTATRSSLYPTLFDEEQSLNKYEFVVTSGSPVAADRVGPTILNKIEAALTNQNLSVDVVDQCLVCLKEEWMNKVKVLFKFTKVDSRPKEDTQKLLSILGAAEEDNVKLLKFWMTGLSKTYKSHLMSTVRSPTSSESRN</sequence>
<evidence type="ECO:0000256" key="8">
    <source>
        <dbReference type="ARBA" id="ARBA00021824"/>
    </source>
</evidence>
<organism evidence="21 22">
    <name type="scientific">Rhynochetos jubatus</name>
    <name type="common">kagu</name>
    <dbReference type="NCBI Taxonomy" id="54386"/>
    <lineage>
        <taxon>Eukaryota</taxon>
        <taxon>Metazoa</taxon>
        <taxon>Chordata</taxon>
        <taxon>Craniata</taxon>
        <taxon>Vertebrata</taxon>
        <taxon>Euteleostomi</taxon>
        <taxon>Archelosauria</taxon>
        <taxon>Archosauria</taxon>
        <taxon>Dinosauria</taxon>
        <taxon>Saurischia</taxon>
        <taxon>Theropoda</taxon>
        <taxon>Coelurosauria</taxon>
        <taxon>Aves</taxon>
        <taxon>Neognathae</taxon>
        <taxon>Neoaves</taxon>
        <taxon>Phaethontimorphae</taxon>
        <taxon>Eurypygiformes</taxon>
        <taxon>Rhynochetidae</taxon>
        <taxon>Rhynochetos</taxon>
    </lineage>
</organism>
<dbReference type="OrthoDB" id="5599713at2759"/>
<keyword evidence="10" id="KW-0963">Cytoplasm</keyword>
<dbReference type="GO" id="GO:0005096">
    <property type="term" value="F:GTPase activator activity"/>
    <property type="evidence" value="ECO:0007669"/>
    <property type="project" value="UniProtKB-KW"/>
</dbReference>
<name>A0A7K6RSQ8_9AVES</name>
<evidence type="ECO:0000256" key="3">
    <source>
        <dbReference type="ARBA" id="ARBA00004186"/>
    </source>
</evidence>
<evidence type="ECO:0000256" key="16">
    <source>
        <dbReference type="ARBA" id="ARBA00023242"/>
    </source>
</evidence>
<feature type="domain" description="UDENN FLCN/SMCR8-type" evidence="20">
    <location>
        <begin position="88"/>
        <end position="560"/>
    </location>
</feature>
<evidence type="ECO:0000256" key="17">
    <source>
        <dbReference type="ARBA" id="ARBA00023273"/>
    </source>
</evidence>
<dbReference type="Pfam" id="PF16692">
    <property type="entry name" value="Folliculin_C"/>
    <property type="match status" value="1"/>
</dbReference>
<dbReference type="GO" id="GO:0005819">
    <property type="term" value="C:spindle"/>
    <property type="evidence" value="ECO:0007669"/>
    <property type="project" value="UniProtKB-SubCell"/>
</dbReference>
<keyword evidence="22" id="KW-1185">Reference proteome</keyword>
<gene>
    <name evidence="21" type="primary">Flcn</name>
    <name evidence="21" type="ORF">RHYJUB_R04694</name>
</gene>
<dbReference type="InterPro" id="IPR037521">
    <property type="entry name" value="FLCN/SMCR8_DENN"/>
</dbReference>
<evidence type="ECO:0000256" key="15">
    <source>
        <dbReference type="ARBA" id="ARBA00023228"/>
    </source>
</evidence>
<comment type="similarity">
    <text evidence="7">Belongs to the folliculin family.</text>
</comment>
<dbReference type="GO" id="GO:0035556">
    <property type="term" value="P:intracellular signal transduction"/>
    <property type="evidence" value="ECO:0007669"/>
    <property type="project" value="UniProtKB-ARBA"/>
</dbReference>
<dbReference type="GO" id="GO:0005829">
    <property type="term" value="C:cytosol"/>
    <property type="evidence" value="ECO:0007669"/>
    <property type="project" value="UniProtKB-SubCell"/>
</dbReference>
<reference evidence="21 22" key="1">
    <citation type="submission" date="2019-09" db="EMBL/GenBank/DDBJ databases">
        <title>Bird 10,000 Genomes (B10K) Project - Family phase.</title>
        <authorList>
            <person name="Zhang G."/>
        </authorList>
    </citation>
    <scope>NUCLEOTIDE SEQUENCE [LARGE SCALE GENOMIC DNA]</scope>
    <source>
        <strain evidence="21">B10K-DU-029-58</strain>
        <tissue evidence="21">Muscle</tissue>
    </source>
</reference>
<dbReference type="GO" id="GO:0005634">
    <property type="term" value="C:nucleus"/>
    <property type="evidence" value="ECO:0007669"/>
    <property type="project" value="UniProtKB-SubCell"/>
</dbReference>
<evidence type="ECO:0000313" key="22">
    <source>
        <dbReference type="Proteomes" id="UP000570016"/>
    </source>
</evidence>
<evidence type="ECO:0000256" key="9">
    <source>
        <dbReference type="ARBA" id="ARBA00022468"/>
    </source>
</evidence>
<dbReference type="GO" id="GO:1904263">
    <property type="term" value="P:positive regulation of TORC1 signaling"/>
    <property type="evidence" value="ECO:0007669"/>
    <property type="project" value="TreeGrafter"/>
</dbReference>
<dbReference type="PROSITE" id="PS51834">
    <property type="entry name" value="DENN_FLCN_SMCR8"/>
    <property type="match status" value="1"/>
</dbReference>
<proteinExistence type="inferred from homology"/>
<feature type="region of interest" description="Disordered" evidence="19">
    <location>
        <begin position="296"/>
        <end position="327"/>
    </location>
</feature>
<evidence type="ECO:0000256" key="19">
    <source>
        <dbReference type="SAM" id="MobiDB-lite"/>
    </source>
</evidence>
<dbReference type="GO" id="GO:0005813">
    <property type="term" value="C:centrosome"/>
    <property type="evidence" value="ECO:0007669"/>
    <property type="project" value="UniProtKB-SubCell"/>
</dbReference>
<evidence type="ECO:0000256" key="12">
    <source>
        <dbReference type="ARBA" id="ARBA00023054"/>
    </source>
</evidence>
<dbReference type="GO" id="GO:0030511">
    <property type="term" value="P:positive regulation of transforming growth factor beta receptor signaling pathway"/>
    <property type="evidence" value="ECO:0007669"/>
    <property type="project" value="TreeGrafter"/>
</dbReference>
<comment type="subcellular location">
    <subcellularLocation>
        <location evidence="2">Cell projection</location>
        <location evidence="2">Cilium</location>
    </subcellularLocation>
    <subcellularLocation>
        <location evidence="4">Cytoplasm</location>
        <location evidence="4">Cytoskeleton</location>
        <location evidence="4">Microtubule organizing center</location>
        <location evidence="4">Centrosome</location>
    </subcellularLocation>
    <subcellularLocation>
        <location evidence="3">Cytoplasm</location>
        <location evidence="3">Cytoskeleton</location>
        <location evidence="3">Spindle</location>
    </subcellularLocation>
    <subcellularLocation>
        <location evidence="5">Cytoplasm</location>
        <location evidence="5">Cytosol</location>
    </subcellularLocation>
    <subcellularLocation>
        <location evidence="6">Lysosome membrane</location>
    </subcellularLocation>
    <subcellularLocation>
        <location evidence="1">Nucleus</location>
    </subcellularLocation>
</comment>
<evidence type="ECO:0000256" key="11">
    <source>
        <dbReference type="ARBA" id="ARBA00022553"/>
    </source>
</evidence>
<evidence type="ECO:0000256" key="5">
    <source>
        <dbReference type="ARBA" id="ARBA00004514"/>
    </source>
</evidence>
<comment type="subunit">
    <text evidence="18">Interacts (via C-terminus) with FNIP1 or FNIP2 (via C-terminus). Component of the lysosomal folliculin complex (LFC), composed of FLCN, FNIP1 (or FNIP2), RagA/RRAGA or RagB/RRAGB GDP-bound, RagC/RRAGC or RagD/RRAGD GTP-bound, and Ragulator. Interaction with FNIP1 or FNIP2 mediates indirect interaction with the PRKAA1, PRKAB1 and PRKAG1 subunits of 5'-AMP-activated protein kinase (AMPK). Interacts with HSP90AA1 in the presence of FNIP1. Interacts with HSP70, STUB1, CDC37, AHSA1, CCT2, STIP1, PTGES3 and PPP5C. Interacts with GABARAP; interaction takes place in the presence of FNIP1 and/or FNIP2. Interacts with RILP; the interaction is direct and promotes association between RILP and RAB34. Interacts with KIF3A and KIF3B. Interacts with lactate dehydrogenase LDHA, but not LDHB; the interaction is direct, may preferentially bind LDHA dimers rather than tetramers, and regulates LDHA activity, acting as an uncompetitive inhibitor.</text>
</comment>
<keyword evidence="13" id="KW-0472">Membrane</keyword>
<dbReference type="GO" id="GO:0005765">
    <property type="term" value="C:lysosomal membrane"/>
    <property type="evidence" value="ECO:0007669"/>
    <property type="project" value="UniProtKB-SubCell"/>
</dbReference>
<dbReference type="PANTHER" id="PTHR31441:SF2">
    <property type="entry name" value="FOLLICULIN"/>
    <property type="match status" value="1"/>
</dbReference>
<keyword evidence="17" id="KW-0966">Cell projection</keyword>
<evidence type="ECO:0000256" key="1">
    <source>
        <dbReference type="ARBA" id="ARBA00004123"/>
    </source>
</evidence>
<dbReference type="InterPro" id="IPR032035">
    <property type="entry name" value="Folliculin_DENN"/>
</dbReference>
<evidence type="ECO:0000256" key="10">
    <source>
        <dbReference type="ARBA" id="ARBA00022490"/>
    </source>
</evidence>
<dbReference type="Gene3D" id="3.40.50.12430">
    <property type="match status" value="1"/>
</dbReference>
<dbReference type="GO" id="GO:0009968">
    <property type="term" value="P:negative regulation of signal transduction"/>
    <property type="evidence" value="ECO:0007669"/>
    <property type="project" value="UniProtKB-ARBA"/>
</dbReference>
<dbReference type="InterPro" id="IPR021713">
    <property type="entry name" value="Folliculin"/>
</dbReference>
<protein>
    <recommendedName>
        <fullName evidence="8">Folliculin</fullName>
    </recommendedName>
</protein>
<keyword evidence="11" id="KW-0597">Phosphoprotein</keyword>
<dbReference type="Proteomes" id="UP000570016">
    <property type="component" value="Unassembled WGS sequence"/>
</dbReference>
<evidence type="ECO:0000256" key="14">
    <source>
        <dbReference type="ARBA" id="ARBA00023212"/>
    </source>
</evidence>
<feature type="non-terminal residue" evidence="21">
    <location>
        <position position="581"/>
    </location>
</feature>
<dbReference type="FunFam" id="1.10.10.1730:FF:000001">
    <property type="entry name" value="Folliculin"/>
    <property type="match status" value="1"/>
</dbReference>
<dbReference type="FunFam" id="3.40.50.12430:FF:000001">
    <property type="entry name" value="Folliculin"/>
    <property type="match status" value="1"/>
</dbReference>
<evidence type="ECO:0000256" key="7">
    <source>
        <dbReference type="ARBA" id="ARBA00009987"/>
    </source>
</evidence>
<evidence type="ECO:0000259" key="20">
    <source>
        <dbReference type="PROSITE" id="PS51834"/>
    </source>
</evidence>
<keyword evidence="14" id="KW-0206">Cytoskeleton</keyword>
<dbReference type="GO" id="GO:0005929">
    <property type="term" value="C:cilium"/>
    <property type="evidence" value="ECO:0007669"/>
    <property type="project" value="UniProtKB-SubCell"/>
</dbReference>
<evidence type="ECO:0000256" key="4">
    <source>
        <dbReference type="ARBA" id="ARBA00004300"/>
    </source>
</evidence>
<accession>A0A7K6RSQ8</accession>
<dbReference type="AlphaFoldDB" id="A0A7K6RSQ8"/>
<dbReference type="GO" id="GO:0000122">
    <property type="term" value="P:negative regulation of transcription by RNA polymerase II"/>
    <property type="evidence" value="ECO:0007669"/>
    <property type="project" value="UniProtKB-ARBA"/>
</dbReference>
<evidence type="ECO:0000256" key="13">
    <source>
        <dbReference type="ARBA" id="ARBA00023136"/>
    </source>
</evidence>
<evidence type="ECO:0000256" key="18">
    <source>
        <dbReference type="ARBA" id="ARBA00064705"/>
    </source>
</evidence>
<feature type="compositionally biased region" description="Acidic residues" evidence="19">
    <location>
        <begin position="299"/>
        <end position="308"/>
    </location>
</feature>
<evidence type="ECO:0000313" key="21">
    <source>
        <dbReference type="EMBL" id="NWW89070.1"/>
    </source>
</evidence>
<dbReference type="PANTHER" id="PTHR31441">
    <property type="entry name" value="FOLLICULIN FAMILY MEMBER"/>
    <property type="match status" value="1"/>
</dbReference>
<feature type="non-terminal residue" evidence="21">
    <location>
        <position position="1"/>
    </location>
</feature>
<keyword evidence="9" id="KW-0343">GTPase activation</keyword>
<dbReference type="InterPro" id="IPR037520">
    <property type="entry name" value="Folliculin/SMCR8_longin"/>
</dbReference>
<dbReference type="InterPro" id="IPR044886">
    <property type="entry name" value="FLCN_DENN_C_sf"/>
</dbReference>